<dbReference type="OrthoDB" id="2333153at2759"/>
<evidence type="ECO:0000313" key="2">
    <source>
        <dbReference type="Proteomes" id="UP000827284"/>
    </source>
</evidence>
<accession>A0A9P3HCS0</accession>
<proteinExistence type="predicted"/>
<dbReference type="Proteomes" id="UP000827284">
    <property type="component" value="Unassembled WGS sequence"/>
</dbReference>
<name>A0A9P3HCS0_9FUNG</name>
<protein>
    <submittedName>
        <fullName evidence="1">Uncharacterized protein</fullName>
    </submittedName>
</protein>
<organism evidence="1 2">
    <name type="scientific">Entomortierella parvispora</name>
    <dbReference type="NCBI Taxonomy" id="205924"/>
    <lineage>
        <taxon>Eukaryota</taxon>
        <taxon>Fungi</taxon>
        <taxon>Fungi incertae sedis</taxon>
        <taxon>Mucoromycota</taxon>
        <taxon>Mortierellomycotina</taxon>
        <taxon>Mortierellomycetes</taxon>
        <taxon>Mortierellales</taxon>
        <taxon>Mortierellaceae</taxon>
        <taxon>Entomortierella</taxon>
    </lineage>
</organism>
<dbReference type="AlphaFoldDB" id="A0A9P3HCS0"/>
<dbReference type="EMBL" id="BQFW01000008">
    <property type="protein sequence ID" value="GJJ73982.1"/>
    <property type="molecule type" value="Genomic_DNA"/>
</dbReference>
<sequence length="120" mass="13057">MAELSEMDLAVAGVLRMVDGALEGTPIADRKVFFALGGKFRTGLNLTSLRTTFLRRLAQKSTALGYHTAFVDEYLTSIMCPRCVARGVKTRLAKPSMRVCACTECNGGSTATWWAHTVLP</sequence>
<reference evidence="1" key="1">
    <citation type="submission" date="2021-11" db="EMBL/GenBank/DDBJ databases">
        <authorList>
            <person name="Herlambang A."/>
            <person name="Guo Y."/>
            <person name="Takashima Y."/>
            <person name="Nishizawa T."/>
        </authorList>
    </citation>
    <scope>NUCLEOTIDE SEQUENCE</scope>
    <source>
        <strain evidence="1">E1425</strain>
    </source>
</reference>
<evidence type="ECO:0000313" key="1">
    <source>
        <dbReference type="EMBL" id="GJJ73982.1"/>
    </source>
</evidence>
<reference evidence="1" key="2">
    <citation type="journal article" date="2022" name="Microbiol. Resour. Announc.">
        <title>Whole-Genome Sequence of Entomortierella parvispora E1425, a Mucoromycotan Fungus Associated with Burkholderiaceae-Related Endosymbiotic Bacteria.</title>
        <authorList>
            <person name="Herlambang A."/>
            <person name="Guo Y."/>
            <person name="Takashima Y."/>
            <person name="Narisawa K."/>
            <person name="Ohta H."/>
            <person name="Nishizawa T."/>
        </authorList>
    </citation>
    <scope>NUCLEOTIDE SEQUENCE</scope>
    <source>
        <strain evidence="1">E1425</strain>
    </source>
</reference>
<comment type="caution">
    <text evidence="1">The sequence shown here is derived from an EMBL/GenBank/DDBJ whole genome shotgun (WGS) entry which is preliminary data.</text>
</comment>
<keyword evidence="2" id="KW-1185">Reference proteome</keyword>
<gene>
    <name evidence="1" type="ORF">EMPS_06340</name>
</gene>